<feature type="transmembrane region" description="Helical" evidence="12">
    <location>
        <begin position="142"/>
        <end position="163"/>
    </location>
</feature>
<evidence type="ECO:0000313" key="15">
    <source>
        <dbReference type="EMBL" id="CAL8098934.1"/>
    </source>
</evidence>
<keyword evidence="8 12" id="KW-1133">Transmembrane helix</keyword>
<evidence type="ECO:0000256" key="5">
    <source>
        <dbReference type="ARBA" id="ARBA00022692"/>
    </source>
</evidence>
<evidence type="ECO:0000313" key="16">
    <source>
        <dbReference type="Proteomes" id="UP001642540"/>
    </source>
</evidence>
<dbReference type="CDD" id="cd08761">
    <property type="entry name" value="Cyt_b561_CYB561D2_like"/>
    <property type="match status" value="1"/>
</dbReference>
<evidence type="ECO:0000256" key="6">
    <source>
        <dbReference type="ARBA" id="ARBA00022723"/>
    </source>
</evidence>
<protein>
    <recommendedName>
        <fullName evidence="11">ascorbate ferrireductase (transmembrane)</fullName>
        <ecNumber evidence="11">7.2.1.3</ecNumber>
    </recommendedName>
</protein>
<evidence type="ECO:0000256" key="8">
    <source>
        <dbReference type="ARBA" id="ARBA00022989"/>
    </source>
</evidence>
<evidence type="ECO:0000256" key="11">
    <source>
        <dbReference type="ARBA" id="ARBA00024225"/>
    </source>
</evidence>
<evidence type="ECO:0000256" key="13">
    <source>
        <dbReference type="SAM" id="SignalP"/>
    </source>
</evidence>
<organism evidence="15 16">
    <name type="scientific">Orchesella dallaii</name>
    <dbReference type="NCBI Taxonomy" id="48710"/>
    <lineage>
        <taxon>Eukaryota</taxon>
        <taxon>Metazoa</taxon>
        <taxon>Ecdysozoa</taxon>
        <taxon>Arthropoda</taxon>
        <taxon>Hexapoda</taxon>
        <taxon>Collembola</taxon>
        <taxon>Entomobryomorpha</taxon>
        <taxon>Entomobryoidea</taxon>
        <taxon>Orchesellidae</taxon>
        <taxon>Orchesellinae</taxon>
        <taxon>Orchesella</taxon>
    </lineage>
</organism>
<dbReference type="PROSITE" id="PS50939">
    <property type="entry name" value="CYTOCHROME_B561"/>
    <property type="match status" value="1"/>
</dbReference>
<keyword evidence="16" id="KW-1185">Reference proteome</keyword>
<keyword evidence="4" id="KW-0349">Heme</keyword>
<feature type="transmembrane region" description="Helical" evidence="12">
    <location>
        <begin position="60"/>
        <end position="79"/>
    </location>
</feature>
<feature type="chain" id="PRO_5047005580" description="ascorbate ferrireductase (transmembrane)" evidence="13">
    <location>
        <begin position="21"/>
        <end position="204"/>
    </location>
</feature>
<dbReference type="InterPro" id="IPR006593">
    <property type="entry name" value="Cyt_b561/ferric_Rdtase_TM"/>
</dbReference>
<dbReference type="SMART" id="SM00665">
    <property type="entry name" value="B561"/>
    <property type="match status" value="1"/>
</dbReference>
<dbReference type="EMBL" id="CAXLJM020000031">
    <property type="protein sequence ID" value="CAL8098934.1"/>
    <property type="molecule type" value="Genomic_DNA"/>
</dbReference>
<dbReference type="EC" id="7.2.1.3" evidence="11"/>
<proteinExistence type="predicted"/>
<sequence>MEFFAHIVLLAFVAFITISAVPGSSLFSWHPTCMALATLLWTESLISFRRPSPSWRVNVHWGVNATAISLAIFGFLSIYRNKEENGKPHFTTYHGIAGISTLGLLLIQTMGGNFANFSVFIGKYVRAVRPSVIKWGHRVSGLLSLTAVYTTLILGLCSFWFTAIVSSTVVWTGVVLSLLYPYLYAIFNADFSQRKGSSKEKAKN</sequence>
<feature type="transmembrane region" description="Helical" evidence="12">
    <location>
        <begin position="99"/>
        <end position="121"/>
    </location>
</feature>
<keyword evidence="7" id="KW-0249">Electron transport</keyword>
<evidence type="ECO:0000256" key="1">
    <source>
        <dbReference type="ARBA" id="ARBA00001970"/>
    </source>
</evidence>
<keyword evidence="5 12" id="KW-0812">Transmembrane</keyword>
<dbReference type="InterPro" id="IPR045150">
    <property type="entry name" value="CYB561D1/2"/>
</dbReference>
<name>A0ABP1QEE3_9HEXA</name>
<comment type="subcellular location">
    <subcellularLocation>
        <location evidence="2">Membrane</location>
        <topology evidence="2">Multi-pass membrane protein</topology>
    </subcellularLocation>
</comment>
<evidence type="ECO:0000256" key="4">
    <source>
        <dbReference type="ARBA" id="ARBA00022617"/>
    </source>
</evidence>
<feature type="signal peptide" evidence="13">
    <location>
        <begin position="1"/>
        <end position="20"/>
    </location>
</feature>
<reference evidence="15 16" key="1">
    <citation type="submission" date="2024-08" db="EMBL/GenBank/DDBJ databases">
        <authorList>
            <person name="Cucini C."/>
            <person name="Frati F."/>
        </authorList>
    </citation>
    <scope>NUCLEOTIDE SEQUENCE [LARGE SCALE GENOMIC DNA]</scope>
</reference>
<accession>A0ABP1QEE3</accession>
<gene>
    <name evidence="15" type="ORF">ODALV1_LOCUS10094</name>
</gene>
<dbReference type="Gene3D" id="1.20.120.1770">
    <property type="match status" value="1"/>
</dbReference>
<comment type="caution">
    <text evidence="15">The sequence shown here is derived from an EMBL/GenBank/DDBJ whole genome shotgun (WGS) entry which is preliminary data.</text>
</comment>
<feature type="transmembrane region" description="Helical" evidence="12">
    <location>
        <begin position="169"/>
        <end position="187"/>
    </location>
</feature>
<keyword evidence="3" id="KW-0813">Transport</keyword>
<keyword evidence="9" id="KW-0408">Iron</keyword>
<dbReference type="PANTHER" id="PTHR15422:SF45">
    <property type="entry name" value="CYTOCHROME B561 DOMAIN-CONTAINING PROTEIN"/>
    <property type="match status" value="1"/>
</dbReference>
<keyword evidence="6" id="KW-0479">Metal-binding</keyword>
<evidence type="ECO:0000256" key="7">
    <source>
        <dbReference type="ARBA" id="ARBA00022982"/>
    </source>
</evidence>
<dbReference type="Pfam" id="PF03188">
    <property type="entry name" value="Cytochrom_B561"/>
    <property type="match status" value="1"/>
</dbReference>
<comment type="cofactor">
    <cofactor evidence="1">
        <name>heme b</name>
        <dbReference type="ChEBI" id="CHEBI:60344"/>
    </cofactor>
</comment>
<evidence type="ECO:0000256" key="3">
    <source>
        <dbReference type="ARBA" id="ARBA00022448"/>
    </source>
</evidence>
<keyword evidence="10 12" id="KW-0472">Membrane</keyword>
<keyword evidence="13" id="KW-0732">Signal</keyword>
<evidence type="ECO:0000256" key="9">
    <source>
        <dbReference type="ARBA" id="ARBA00023004"/>
    </source>
</evidence>
<evidence type="ECO:0000259" key="14">
    <source>
        <dbReference type="PROSITE" id="PS50939"/>
    </source>
</evidence>
<evidence type="ECO:0000256" key="12">
    <source>
        <dbReference type="SAM" id="Phobius"/>
    </source>
</evidence>
<dbReference type="PANTHER" id="PTHR15422">
    <property type="entry name" value="OS05G0565100 PROTEIN"/>
    <property type="match status" value="1"/>
</dbReference>
<feature type="domain" description="Cytochrome b561" evidence="14">
    <location>
        <begin position="1"/>
        <end position="190"/>
    </location>
</feature>
<evidence type="ECO:0000256" key="10">
    <source>
        <dbReference type="ARBA" id="ARBA00023136"/>
    </source>
</evidence>
<dbReference type="Proteomes" id="UP001642540">
    <property type="component" value="Unassembled WGS sequence"/>
</dbReference>
<evidence type="ECO:0000256" key="2">
    <source>
        <dbReference type="ARBA" id="ARBA00004141"/>
    </source>
</evidence>